<dbReference type="GO" id="GO:0046872">
    <property type="term" value="F:metal ion binding"/>
    <property type="evidence" value="ECO:0007669"/>
    <property type="project" value="UniProtKB-KW"/>
</dbReference>
<dbReference type="Pfam" id="PF01926">
    <property type="entry name" value="MMR_HSR1"/>
    <property type="match status" value="1"/>
</dbReference>
<dbReference type="SUPFAM" id="SSF52540">
    <property type="entry name" value="P-loop containing nucleoside triphosphate hydrolases"/>
    <property type="match status" value="1"/>
</dbReference>
<dbReference type="Proteomes" id="UP000054560">
    <property type="component" value="Unassembled WGS sequence"/>
</dbReference>
<evidence type="ECO:0000256" key="3">
    <source>
        <dbReference type="ARBA" id="ARBA00022842"/>
    </source>
</evidence>
<keyword evidence="2" id="KW-0547">Nucleotide-binding</keyword>
<dbReference type="AlphaFoldDB" id="A0A0L0G4A5"/>
<dbReference type="Gene3D" id="3.40.50.300">
    <property type="entry name" value="P-loop containing nucleotide triphosphate hydrolases"/>
    <property type="match status" value="1"/>
</dbReference>
<evidence type="ECO:0000256" key="2">
    <source>
        <dbReference type="ARBA" id="ARBA00022741"/>
    </source>
</evidence>
<dbReference type="STRING" id="667725.A0A0L0G4A5"/>
<proteinExistence type="predicted"/>
<dbReference type="InterPro" id="IPR030393">
    <property type="entry name" value="G_ENGB_dom"/>
</dbReference>
<keyword evidence="3" id="KW-0460">Magnesium</keyword>
<evidence type="ECO:0000256" key="4">
    <source>
        <dbReference type="ARBA" id="ARBA00023134"/>
    </source>
</evidence>
<evidence type="ECO:0000256" key="1">
    <source>
        <dbReference type="ARBA" id="ARBA00022723"/>
    </source>
</evidence>
<dbReference type="PANTHER" id="PTHR11649:SF13">
    <property type="entry name" value="ENGB-TYPE G DOMAIN-CONTAINING PROTEIN"/>
    <property type="match status" value="1"/>
</dbReference>
<sequence>MPIINDSDIFSPVQFEERVQKIFQSSQGWSVPHISHITVDHLADAGAPRRNPTVAEMANNEFSLLDIARQYDTSVPAVVPQKPKPPPQGNGERERQSERRARDARQYTSQKKPPPPPPRVNPPPSGVNRSSRRVALKNAPILPEVEKRLQRVNLLQQTGRVRRAARAAAKSAETGEITPAEKLFEKKLLFKGSAAKESELPRLKMDEIAFVGRSNVGKSSLLNALAGPRGNPAVVEDKPGTTRCANFYAVQKQMCLVDLPGYGFAYADTTSKEQGVTKSW</sequence>
<feature type="compositionally biased region" description="Basic and acidic residues" evidence="5">
    <location>
        <begin position="91"/>
        <end position="105"/>
    </location>
</feature>
<dbReference type="EMBL" id="KQ241815">
    <property type="protein sequence ID" value="KNC83704.1"/>
    <property type="molecule type" value="Genomic_DNA"/>
</dbReference>
<accession>A0A0L0G4A5</accession>
<keyword evidence="8" id="KW-1185">Reference proteome</keyword>
<dbReference type="OrthoDB" id="391988at2759"/>
<dbReference type="InterPro" id="IPR006073">
    <property type="entry name" value="GTP-bd"/>
</dbReference>
<dbReference type="RefSeq" id="XP_014157606.1">
    <property type="nucleotide sequence ID" value="XM_014302131.1"/>
</dbReference>
<feature type="compositionally biased region" description="Pro residues" evidence="5">
    <location>
        <begin position="112"/>
        <end position="125"/>
    </location>
</feature>
<evidence type="ECO:0000313" key="8">
    <source>
        <dbReference type="Proteomes" id="UP000054560"/>
    </source>
</evidence>
<dbReference type="InterPro" id="IPR027417">
    <property type="entry name" value="P-loop_NTPase"/>
</dbReference>
<organism evidence="7 8">
    <name type="scientific">Sphaeroforma arctica JP610</name>
    <dbReference type="NCBI Taxonomy" id="667725"/>
    <lineage>
        <taxon>Eukaryota</taxon>
        <taxon>Ichthyosporea</taxon>
        <taxon>Ichthyophonida</taxon>
        <taxon>Sphaeroforma</taxon>
    </lineage>
</organism>
<gene>
    <name evidence="7" type="ORF">SARC_04063</name>
</gene>
<dbReference type="GO" id="GO:0005525">
    <property type="term" value="F:GTP binding"/>
    <property type="evidence" value="ECO:0007669"/>
    <property type="project" value="UniProtKB-KW"/>
</dbReference>
<dbReference type="PROSITE" id="PS51706">
    <property type="entry name" value="G_ENGB"/>
    <property type="match status" value="1"/>
</dbReference>
<reference evidence="7 8" key="1">
    <citation type="submission" date="2011-02" db="EMBL/GenBank/DDBJ databases">
        <title>The Genome Sequence of Sphaeroforma arctica JP610.</title>
        <authorList>
            <consortium name="The Broad Institute Genome Sequencing Platform"/>
            <person name="Russ C."/>
            <person name="Cuomo C."/>
            <person name="Young S.K."/>
            <person name="Zeng Q."/>
            <person name="Gargeya S."/>
            <person name="Alvarado L."/>
            <person name="Berlin A."/>
            <person name="Chapman S.B."/>
            <person name="Chen Z."/>
            <person name="Freedman E."/>
            <person name="Gellesch M."/>
            <person name="Goldberg J."/>
            <person name="Griggs A."/>
            <person name="Gujja S."/>
            <person name="Heilman E."/>
            <person name="Heiman D."/>
            <person name="Howarth C."/>
            <person name="Mehta T."/>
            <person name="Neiman D."/>
            <person name="Pearson M."/>
            <person name="Roberts A."/>
            <person name="Saif S."/>
            <person name="Shea T."/>
            <person name="Shenoy N."/>
            <person name="Sisk P."/>
            <person name="Stolte C."/>
            <person name="Sykes S."/>
            <person name="White J."/>
            <person name="Yandava C."/>
            <person name="Burger G."/>
            <person name="Gray M.W."/>
            <person name="Holland P.W.H."/>
            <person name="King N."/>
            <person name="Lang F.B.F."/>
            <person name="Roger A.J."/>
            <person name="Ruiz-Trillo I."/>
            <person name="Haas B."/>
            <person name="Nusbaum C."/>
            <person name="Birren B."/>
        </authorList>
    </citation>
    <scope>NUCLEOTIDE SEQUENCE [LARGE SCALE GENOMIC DNA]</scope>
    <source>
        <strain evidence="7 8">JP610</strain>
    </source>
</reference>
<evidence type="ECO:0000259" key="6">
    <source>
        <dbReference type="PROSITE" id="PS51706"/>
    </source>
</evidence>
<dbReference type="PANTHER" id="PTHR11649">
    <property type="entry name" value="MSS1/TRME-RELATED GTP-BINDING PROTEIN"/>
    <property type="match status" value="1"/>
</dbReference>
<keyword evidence="4" id="KW-0342">GTP-binding</keyword>
<name>A0A0L0G4A5_9EUKA</name>
<dbReference type="GeneID" id="25904567"/>
<evidence type="ECO:0000313" key="7">
    <source>
        <dbReference type="EMBL" id="KNC83704.1"/>
    </source>
</evidence>
<feature type="domain" description="EngB-type G" evidence="6">
    <location>
        <begin position="204"/>
        <end position="280"/>
    </location>
</feature>
<keyword evidence="1" id="KW-0479">Metal-binding</keyword>
<protein>
    <recommendedName>
        <fullName evidence="6">EngB-type G domain-containing protein</fullName>
    </recommendedName>
</protein>
<evidence type="ECO:0000256" key="5">
    <source>
        <dbReference type="SAM" id="MobiDB-lite"/>
    </source>
</evidence>
<dbReference type="eggNOG" id="KOG2486">
    <property type="taxonomic scope" value="Eukaryota"/>
</dbReference>
<feature type="region of interest" description="Disordered" evidence="5">
    <location>
        <begin position="75"/>
        <end position="132"/>
    </location>
</feature>